<dbReference type="SUPFAM" id="SSF56935">
    <property type="entry name" value="Porins"/>
    <property type="match status" value="1"/>
</dbReference>
<accession>A0A4U1BUX5</accession>
<evidence type="ECO:0000256" key="5">
    <source>
        <dbReference type="ARBA" id="ARBA00023077"/>
    </source>
</evidence>
<sequence>MKRSLLKKLFLFILIALSAGLEIANAQEKFIIIKGKVVDKNDKLPIPGASVVELDKDKRTITGVTTDFNGNFSIRVSKPDHQLSVSFIGYKTFFSGGLNGRTEINIALETSFNELQGVTVTAKSEAPLTDLAISARNSTRATSTINAERIDQLSVTSIDQALQGRLTGVDFGTTSGDPGAGMAIRIRGTSSISGSAQPLIILDGMPYETEVPKDFNFGTADDQGYAQLLNIAPSDILDITVLKDAASTALWGGRAANGVLLINTKRGKMGKPAVNYNFKGALATQPASIPFLTGNQYSMLIPEEVMNATNLPLDFLGNNGQNKAFQYDPLDAYYYYNYSNNTDWIDLISQTGVTQDHNVSMSGGGEKTRYYASVGYLNQSGTTKGTDLTRITTKINLDYNVSSKLRFRTDLTYTHVNNNLNYTNSLRTTAFNKMPNMSPYEYDENGNITQVYFSPESNIQGRYSGTYNPLAMANEGSSQLFGERITPRFNLSYKILPDNKLTFTGDVVFDINNNKSKTFLPQIATGRPSSETTVNKASDSDGDSYSMQTKLNLVYTPISNEKQSLQNLISFQTSDSRTASFSAISSNTASSYLRDPSILSVTNGSGLGLNSAKAQSRSMGLVFQSQYQLLDRYIFSLNGRIDGNSKYGPDNRFGFFPGVSARWRVSGEPFMKKYNKFLDDLSIRLSYGSTPNAPGSNYAYFSRYTPFSWTYLGNSAVSRDNIALTQLRWETVVGKNLGFNLWMFNDRVKLDAEIYQNTTKDMYYSNLRIPNITGYSAVSMNIGTMNNDGWEIGINTLPVKTKNWVVDLSLNVSRNVNSIQSISEFYPRESVVGLPGLGNYKSYLIEGNPFGSYYGFRYKGVYKTAEDTKAKDANGAPIIGPNGQVKYMRYNYPVADYIFQAGDAIYEDINHDGNIDEADMVYLGNGLPKFNGGFGTDISYKGTWKLGAYFSYRYDFDVVNKAQITTTNMYGFNNQSTAILSRWRNPGDDTNMPRALYNDGYNWLGSDRYIEDASFLRLYSVTCTYIFGKSVLQKLNIKSGRLYVTGQNLYTWTNYTGQDPDINIVGDNSPFAYPQDNALTPPPRIFTLGLTLGF</sequence>
<keyword evidence="3 8" id="KW-1134">Transmembrane beta strand</keyword>
<evidence type="ECO:0000256" key="3">
    <source>
        <dbReference type="ARBA" id="ARBA00022452"/>
    </source>
</evidence>
<dbReference type="InterPro" id="IPR037066">
    <property type="entry name" value="Plug_dom_sf"/>
</dbReference>
<keyword evidence="14" id="KW-1185">Reference proteome</keyword>
<dbReference type="PROSITE" id="PS00018">
    <property type="entry name" value="EF_HAND_1"/>
    <property type="match status" value="1"/>
</dbReference>
<evidence type="ECO:0000256" key="10">
    <source>
        <dbReference type="SAM" id="SignalP"/>
    </source>
</evidence>
<keyword evidence="5 9" id="KW-0798">TonB box</keyword>
<dbReference type="InterPro" id="IPR039426">
    <property type="entry name" value="TonB-dep_rcpt-like"/>
</dbReference>
<dbReference type="RefSeq" id="WP_136827118.1">
    <property type="nucleotide sequence ID" value="NZ_SWBP01000005.1"/>
</dbReference>
<dbReference type="OrthoDB" id="1019466at2"/>
<dbReference type="NCBIfam" id="TIGR04057">
    <property type="entry name" value="SusC_RagA_signa"/>
    <property type="match status" value="1"/>
</dbReference>
<comment type="subcellular location">
    <subcellularLocation>
        <location evidence="1 8">Cell outer membrane</location>
        <topology evidence="1 8">Multi-pass membrane protein</topology>
    </subcellularLocation>
</comment>
<dbReference type="InterPro" id="IPR012910">
    <property type="entry name" value="Plug_dom"/>
</dbReference>
<evidence type="ECO:0000313" key="14">
    <source>
        <dbReference type="Proteomes" id="UP000308181"/>
    </source>
</evidence>
<keyword evidence="2 8" id="KW-0813">Transport</keyword>
<evidence type="ECO:0000256" key="2">
    <source>
        <dbReference type="ARBA" id="ARBA00022448"/>
    </source>
</evidence>
<evidence type="ECO:0000259" key="12">
    <source>
        <dbReference type="Pfam" id="PF07715"/>
    </source>
</evidence>
<evidence type="ECO:0000259" key="11">
    <source>
        <dbReference type="Pfam" id="PF00593"/>
    </source>
</evidence>
<dbReference type="InterPro" id="IPR023997">
    <property type="entry name" value="TonB-dep_OMP_SusC/RagA_CS"/>
</dbReference>
<dbReference type="Pfam" id="PF07715">
    <property type="entry name" value="Plug"/>
    <property type="match status" value="1"/>
</dbReference>
<feature type="signal peptide" evidence="10">
    <location>
        <begin position="1"/>
        <end position="26"/>
    </location>
</feature>
<dbReference type="NCBIfam" id="TIGR04056">
    <property type="entry name" value="OMP_RagA_SusC"/>
    <property type="match status" value="1"/>
</dbReference>
<feature type="domain" description="TonB-dependent receptor-like beta-barrel" evidence="11">
    <location>
        <begin position="478"/>
        <end position="953"/>
    </location>
</feature>
<dbReference type="EMBL" id="SWBP01000005">
    <property type="protein sequence ID" value="TKB96251.1"/>
    <property type="molecule type" value="Genomic_DNA"/>
</dbReference>
<dbReference type="SUPFAM" id="SSF49464">
    <property type="entry name" value="Carboxypeptidase regulatory domain-like"/>
    <property type="match status" value="1"/>
</dbReference>
<dbReference type="Gene3D" id="2.40.170.20">
    <property type="entry name" value="TonB-dependent receptor, beta-barrel domain"/>
    <property type="match status" value="1"/>
</dbReference>
<keyword evidence="6 8" id="KW-0472">Membrane</keyword>
<comment type="similarity">
    <text evidence="8 9">Belongs to the TonB-dependent receptor family.</text>
</comment>
<keyword evidence="7 8" id="KW-0998">Cell outer membrane</keyword>
<protein>
    <submittedName>
        <fullName evidence="13">SusC/RagA family TonB-linked outer membrane protein</fullName>
    </submittedName>
</protein>
<dbReference type="Pfam" id="PF13715">
    <property type="entry name" value="CarbopepD_reg_2"/>
    <property type="match status" value="1"/>
</dbReference>
<comment type="caution">
    <text evidence="13">The sequence shown here is derived from an EMBL/GenBank/DDBJ whole genome shotgun (WGS) entry which is preliminary data.</text>
</comment>
<evidence type="ECO:0000256" key="7">
    <source>
        <dbReference type="ARBA" id="ARBA00023237"/>
    </source>
</evidence>
<evidence type="ECO:0000313" key="13">
    <source>
        <dbReference type="EMBL" id="TKB96251.1"/>
    </source>
</evidence>
<keyword evidence="4 8" id="KW-0812">Transmembrane</keyword>
<evidence type="ECO:0000256" key="1">
    <source>
        <dbReference type="ARBA" id="ARBA00004571"/>
    </source>
</evidence>
<dbReference type="InterPro" id="IPR023996">
    <property type="entry name" value="TonB-dep_OMP_SusC/RagA"/>
</dbReference>
<dbReference type="AlphaFoldDB" id="A0A4U1BUX5"/>
<gene>
    <name evidence="13" type="ORF">FA046_13770</name>
</gene>
<feature type="domain" description="TonB-dependent receptor plug" evidence="12">
    <location>
        <begin position="135"/>
        <end position="259"/>
    </location>
</feature>
<organism evidence="13 14">
    <name type="scientific">Pedobacter cryophilus</name>
    <dbReference type="NCBI Taxonomy" id="2571271"/>
    <lineage>
        <taxon>Bacteria</taxon>
        <taxon>Pseudomonadati</taxon>
        <taxon>Bacteroidota</taxon>
        <taxon>Sphingobacteriia</taxon>
        <taxon>Sphingobacteriales</taxon>
        <taxon>Sphingobacteriaceae</taxon>
        <taxon>Pedobacter</taxon>
    </lineage>
</organism>
<keyword evidence="10" id="KW-0732">Signal</keyword>
<dbReference type="Gene3D" id="2.60.40.1120">
    <property type="entry name" value="Carboxypeptidase-like, regulatory domain"/>
    <property type="match status" value="1"/>
</dbReference>
<feature type="chain" id="PRO_5021034917" evidence="10">
    <location>
        <begin position="27"/>
        <end position="1094"/>
    </location>
</feature>
<dbReference type="InterPro" id="IPR036942">
    <property type="entry name" value="Beta-barrel_TonB_sf"/>
</dbReference>
<dbReference type="Pfam" id="PF00593">
    <property type="entry name" value="TonB_dep_Rec_b-barrel"/>
    <property type="match status" value="1"/>
</dbReference>
<dbReference type="InterPro" id="IPR000531">
    <property type="entry name" value="Beta-barrel_TonB"/>
</dbReference>
<evidence type="ECO:0000256" key="4">
    <source>
        <dbReference type="ARBA" id="ARBA00022692"/>
    </source>
</evidence>
<dbReference type="PROSITE" id="PS52016">
    <property type="entry name" value="TONB_DEPENDENT_REC_3"/>
    <property type="match status" value="1"/>
</dbReference>
<reference evidence="13 14" key="1">
    <citation type="submission" date="2019-04" db="EMBL/GenBank/DDBJ databases">
        <title>Pedobacter sp. AR-3-17 sp. nov., isolated from Arctic soil.</title>
        <authorList>
            <person name="Dahal R.H."/>
            <person name="Kim D.-U."/>
        </authorList>
    </citation>
    <scope>NUCLEOTIDE SEQUENCE [LARGE SCALE GENOMIC DNA]</scope>
    <source>
        <strain evidence="13 14">AR-3-17</strain>
    </source>
</reference>
<dbReference type="GO" id="GO:0009279">
    <property type="term" value="C:cell outer membrane"/>
    <property type="evidence" value="ECO:0007669"/>
    <property type="project" value="UniProtKB-SubCell"/>
</dbReference>
<evidence type="ECO:0000256" key="8">
    <source>
        <dbReference type="PROSITE-ProRule" id="PRU01360"/>
    </source>
</evidence>
<name>A0A4U1BUX5_9SPHI</name>
<evidence type="ECO:0000256" key="9">
    <source>
        <dbReference type="RuleBase" id="RU003357"/>
    </source>
</evidence>
<dbReference type="InterPro" id="IPR018247">
    <property type="entry name" value="EF_Hand_1_Ca_BS"/>
</dbReference>
<evidence type="ECO:0000256" key="6">
    <source>
        <dbReference type="ARBA" id="ARBA00023136"/>
    </source>
</evidence>
<dbReference type="Proteomes" id="UP000308181">
    <property type="component" value="Unassembled WGS sequence"/>
</dbReference>
<dbReference type="Gene3D" id="2.170.130.10">
    <property type="entry name" value="TonB-dependent receptor, plug domain"/>
    <property type="match status" value="1"/>
</dbReference>
<proteinExistence type="inferred from homology"/>
<dbReference type="InterPro" id="IPR008969">
    <property type="entry name" value="CarboxyPept-like_regulatory"/>
</dbReference>